<evidence type="ECO:0000313" key="2">
    <source>
        <dbReference type="EMBL" id="KAA6355708.1"/>
    </source>
</evidence>
<feature type="compositionally biased region" description="Basic and acidic residues" evidence="1">
    <location>
        <begin position="54"/>
        <end position="79"/>
    </location>
</feature>
<feature type="compositionally biased region" description="Low complexity" evidence="1">
    <location>
        <begin position="23"/>
        <end position="37"/>
    </location>
</feature>
<evidence type="ECO:0000256" key="1">
    <source>
        <dbReference type="SAM" id="MobiDB-lite"/>
    </source>
</evidence>
<dbReference type="EMBL" id="SNRW01034177">
    <property type="protein sequence ID" value="KAA6355708.1"/>
    <property type="molecule type" value="Genomic_DNA"/>
</dbReference>
<comment type="caution">
    <text evidence="2">The sequence shown here is derived from an EMBL/GenBank/DDBJ whole genome shotgun (WGS) entry which is preliminary data.</text>
</comment>
<protein>
    <submittedName>
        <fullName evidence="2">Uncharacterized protein</fullName>
    </submittedName>
</protein>
<proteinExistence type="predicted"/>
<name>A0A5J4TBS6_9EUKA</name>
<sequence>MDGFDDIFGDLIEAENAELQQYQQNNIGNGENENISENNDEQQKFITDNIMEESDGRETGTDRRSEYEYGEDTEGRDTGTSESDEEDQTDVNGNIWGENNKWAQWLYQ</sequence>
<reference evidence="2 3" key="1">
    <citation type="submission" date="2019-03" db="EMBL/GenBank/DDBJ databases">
        <title>Single cell metagenomics reveals metabolic interactions within the superorganism composed of flagellate Streblomastix strix and complex community of Bacteroidetes bacteria on its surface.</title>
        <authorList>
            <person name="Treitli S.C."/>
            <person name="Kolisko M."/>
            <person name="Husnik F."/>
            <person name="Keeling P."/>
            <person name="Hampl V."/>
        </authorList>
    </citation>
    <scope>NUCLEOTIDE SEQUENCE [LARGE SCALE GENOMIC DNA]</scope>
    <source>
        <strain evidence="2">ST1C</strain>
    </source>
</reference>
<dbReference type="AlphaFoldDB" id="A0A5J4TBS6"/>
<feature type="region of interest" description="Disordered" evidence="1">
    <location>
        <begin position="23"/>
        <end position="97"/>
    </location>
</feature>
<organism evidence="2 3">
    <name type="scientific">Streblomastix strix</name>
    <dbReference type="NCBI Taxonomy" id="222440"/>
    <lineage>
        <taxon>Eukaryota</taxon>
        <taxon>Metamonada</taxon>
        <taxon>Preaxostyla</taxon>
        <taxon>Oxymonadida</taxon>
        <taxon>Streblomastigidae</taxon>
        <taxon>Streblomastix</taxon>
    </lineage>
</organism>
<gene>
    <name evidence="2" type="ORF">EZS28_048765</name>
</gene>
<evidence type="ECO:0000313" key="3">
    <source>
        <dbReference type="Proteomes" id="UP000324800"/>
    </source>
</evidence>
<accession>A0A5J4TBS6</accession>
<dbReference type="Proteomes" id="UP000324800">
    <property type="component" value="Unassembled WGS sequence"/>
</dbReference>